<keyword evidence="10" id="KW-1185">Reference proteome</keyword>
<gene>
    <name evidence="9" type="ORF">GCM10023144_30390</name>
</gene>
<keyword evidence="4" id="KW-0378">Hydrolase</keyword>
<dbReference type="InterPro" id="IPR023562">
    <property type="entry name" value="ClpP/TepA"/>
</dbReference>
<dbReference type="CDD" id="cd07017">
    <property type="entry name" value="S14_ClpP_2"/>
    <property type="match status" value="1"/>
</dbReference>
<comment type="catalytic activity">
    <reaction evidence="6 7">
        <text>Hydrolysis of proteins to small peptides in the presence of ATP and magnesium. alpha-casein is the usual test substrate. In the absence of ATP, only oligopeptides shorter than five residues are hydrolyzed (such as succinyl-Leu-Tyr-|-NHMec, and Leu-Tyr-Leu-|-Tyr-Trp, in which cleavage of the -Tyr-|-Leu- and -Tyr-|-Trp bonds also occurs).</text>
        <dbReference type="EC" id="3.4.21.92"/>
    </reaction>
</comment>
<dbReference type="PANTHER" id="PTHR10381:SF70">
    <property type="entry name" value="ATP-DEPENDENT CLP PROTEASE PROTEOLYTIC SUBUNIT"/>
    <property type="match status" value="1"/>
</dbReference>
<comment type="caution">
    <text evidence="9">The sequence shown here is derived from an EMBL/GenBank/DDBJ whole genome shotgun (WGS) entry which is preliminary data.</text>
</comment>
<evidence type="ECO:0000256" key="4">
    <source>
        <dbReference type="ARBA" id="ARBA00022801"/>
    </source>
</evidence>
<dbReference type="PANTHER" id="PTHR10381">
    <property type="entry name" value="ATP-DEPENDENT CLP PROTEASE PROTEOLYTIC SUBUNIT"/>
    <property type="match status" value="1"/>
</dbReference>
<dbReference type="EMBL" id="BAABFO010000014">
    <property type="protein sequence ID" value="GAA4336251.1"/>
    <property type="molecule type" value="Genomic_DNA"/>
</dbReference>
<evidence type="ECO:0000256" key="5">
    <source>
        <dbReference type="ARBA" id="ARBA00022825"/>
    </source>
</evidence>
<organism evidence="9 10">
    <name type="scientific">Pigmentiphaga soli</name>
    <dbReference type="NCBI Taxonomy" id="1007095"/>
    <lineage>
        <taxon>Bacteria</taxon>
        <taxon>Pseudomonadati</taxon>
        <taxon>Pseudomonadota</taxon>
        <taxon>Betaproteobacteria</taxon>
        <taxon>Burkholderiales</taxon>
        <taxon>Alcaligenaceae</taxon>
        <taxon>Pigmentiphaga</taxon>
    </lineage>
</organism>
<evidence type="ECO:0000313" key="10">
    <source>
        <dbReference type="Proteomes" id="UP001501671"/>
    </source>
</evidence>
<dbReference type="SUPFAM" id="SSF52096">
    <property type="entry name" value="ClpP/crotonase"/>
    <property type="match status" value="1"/>
</dbReference>
<feature type="active site" evidence="7">
    <location>
        <position position="123"/>
    </location>
</feature>
<dbReference type="InterPro" id="IPR001907">
    <property type="entry name" value="ClpP"/>
</dbReference>
<keyword evidence="2" id="KW-0963">Cytoplasm</keyword>
<keyword evidence="3 9" id="KW-0645">Protease</keyword>
<sequence length="198" mass="21401">MFANDPDRNAAPSPAQNGAFLEEKTFRARTVLVFGTITDATASETVRRLLALDAESDAPINMIVSSPGGHLESGDAIHDVVRFICAPVNMVGTGWVGSAATHLYLGAPRERRFCLPQTRFLIHQPSGGAGGPASDIAIHAREIVKARERIARVIARESGQPLDRVLADIERDHWMPAEEAVAYGLVSRIIERRGELAA</sequence>
<dbReference type="InterPro" id="IPR029045">
    <property type="entry name" value="ClpP/crotonase-like_dom_sf"/>
</dbReference>
<dbReference type="PRINTS" id="PR00127">
    <property type="entry name" value="CLPPROTEASEP"/>
</dbReference>
<name>A0ABP8H9G2_9BURK</name>
<evidence type="ECO:0000256" key="2">
    <source>
        <dbReference type="ARBA" id="ARBA00022490"/>
    </source>
</evidence>
<evidence type="ECO:0000256" key="1">
    <source>
        <dbReference type="ARBA" id="ARBA00007039"/>
    </source>
</evidence>
<dbReference type="Gene3D" id="3.90.226.10">
    <property type="entry name" value="2-enoyl-CoA Hydratase, Chain A, domain 1"/>
    <property type="match status" value="1"/>
</dbReference>
<evidence type="ECO:0000256" key="8">
    <source>
        <dbReference type="RuleBase" id="RU003567"/>
    </source>
</evidence>
<evidence type="ECO:0000256" key="6">
    <source>
        <dbReference type="ARBA" id="ARBA00034021"/>
    </source>
</evidence>
<dbReference type="PROSITE" id="PS00382">
    <property type="entry name" value="CLP_PROTEASE_HIS"/>
    <property type="match status" value="1"/>
</dbReference>
<dbReference type="Proteomes" id="UP001501671">
    <property type="component" value="Unassembled WGS sequence"/>
</dbReference>
<dbReference type="GO" id="GO:0006508">
    <property type="term" value="P:proteolysis"/>
    <property type="evidence" value="ECO:0007669"/>
    <property type="project" value="UniProtKB-KW"/>
</dbReference>
<keyword evidence="5" id="KW-0720">Serine protease</keyword>
<dbReference type="GO" id="GO:0008233">
    <property type="term" value="F:peptidase activity"/>
    <property type="evidence" value="ECO:0007669"/>
    <property type="project" value="UniProtKB-KW"/>
</dbReference>
<accession>A0ABP8H9G2</accession>
<dbReference type="InterPro" id="IPR033135">
    <property type="entry name" value="ClpP_His_AS"/>
</dbReference>
<proteinExistence type="inferred from homology"/>
<evidence type="ECO:0000313" key="9">
    <source>
        <dbReference type="EMBL" id="GAA4336251.1"/>
    </source>
</evidence>
<evidence type="ECO:0000256" key="3">
    <source>
        <dbReference type="ARBA" id="ARBA00022670"/>
    </source>
</evidence>
<dbReference type="RefSeq" id="WP_345250706.1">
    <property type="nucleotide sequence ID" value="NZ_BAABFO010000014.1"/>
</dbReference>
<comment type="similarity">
    <text evidence="1 8">Belongs to the peptidase S14 family.</text>
</comment>
<evidence type="ECO:0000256" key="7">
    <source>
        <dbReference type="PROSITE-ProRule" id="PRU10086"/>
    </source>
</evidence>
<protein>
    <recommendedName>
        <fullName evidence="8">ATP-dependent Clp protease proteolytic subunit</fullName>
    </recommendedName>
</protein>
<reference evidence="10" key="1">
    <citation type="journal article" date="2019" name="Int. J. Syst. Evol. Microbiol.">
        <title>The Global Catalogue of Microorganisms (GCM) 10K type strain sequencing project: providing services to taxonomists for standard genome sequencing and annotation.</title>
        <authorList>
            <consortium name="The Broad Institute Genomics Platform"/>
            <consortium name="The Broad Institute Genome Sequencing Center for Infectious Disease"/>
            <person name="Wu L."/>
            <person name="Ma J."/>
        </authorList>
    </citation>
    <scope>NUCLEOTIDE SEQUENCE [LARGE SCALE GENOMIC DNA]</scope>
    <source>
        <strain evidence="10">JCM 17666</strain>
    </source>
</reference>
<dbReference type="Pfam" id="PF00574">
    <property type="entry name" value="CLP_protease"/>
    <property type="match status" value="1"/>
</dbReference>